<dbReference type="GO" id="GO:0005634">
    <property type="term" value="C:nucleus"/>
    <property type="evidence" value="ECO:0007669"/>
    <property type="project" value="TreeGrafter"/>
</dbReference>
<comment type="similarity">
    <text evidence="2">Belongs to the peptidase C19 family.</text>
</comment>
<keyword evidence="4 10" id="KW-0645">Protease</keyword>
<proteinExistence type="inferred from homology"/>
<dbReference type="InterPro" id="IPR028889">
    <property type="entry name" value="USP"/>
</dbReference>
<evidence type="ECO:0000256" key="5">
    <source>
        <dbReference type="ARBA" id="ARBA00022786"/>
    </source>
</evidence>
<dbReference type="PANTHER" id="PTHR24006">
    <property type="entry name" value="UBIQUITIN CARBOXYL-TERMINAL HYDROLASE"/>
    <property type="match status" value="1"/>
</dbReference>
<feature type="region of interest" description="Disordered" evidence="8">
    <location>
        <begin position="556"/>
        <end position="613"/>
    </location>
</feature>
<dbReference type="GO" id="GO:0005829">
    <property type="term" value="C:cytosol"/>
    <property type="evidence" value="ECO:0007669"/>
    <property type="project" value="TreeGrafter"/>
</dbReference>
<feature type="compositionally biased region" description="Acidic residues" evidence="8">
    <location>
        <begin position="150"/>
        <end position="173"/>
    </location>
</feature>
<evidence type="ECO:0000256" key="8">
    <source>
        <dbReference type="SAM" id="MobiDB-lite"/>
    </source>
</evidence>
<gene>
    <name evidence="10" type="ORF">DASC09_006450</name>
</gene>
<feature type="region of interest" description="Disordered" evidence="8">
    <location>
        <begin position="316"/>
        <end position="348"/>
    </location>
</feature>
<dbReference type="SUPFAM" id="SSF54001">
    <property type="entry name" value="Cysteine proteinases"/>
    <property type="match status" value="1"/>
</dbReference>
<keyword evidence="11" id="KW-1185">Reference proteome</keyword>
<feature type="compositionally biased region" description="Polar residues" evidence="8">
    <location>
        <begin position="34"/>
        <end position="47"/>
    </location>
</feature>
<evidence type="ECO:0000313" key="11">
    <source>
        <dbReference type="Proteomes" id="UP001360560"/>
    </source>
</evidence>
<dbReference type="Proteomes" id="UP001360560">
    <property type="component" value="Unassembled WGS sequence"/>
</dbReference>
<evidence type="ECO:0000256" key="6">
    <source>
        <dbReference type="ARBA" id="ARBA00022801"/>
    </source>
</evidence>
<comment type="catalytic activity">
    <reaction evidence="1">
        <text>Thiol-dependent hydrolysis of ester, thioester, amide, peptide and isopeptide bonds formed by the C-terminal Gly of ubiquitin (a 76-residue protein attached to proteins as an intracellular targeting signal).</text>
        <dbReference type="EC" id="3.4.19.12"/>
    </reaction>
</comment>
<dbReference type="EC" id="3.4.19.12" evidence="3"/>
<evidence type="ECO:0000259" key="9">
    <source>
        <dbReference type="PROSITE" id="PS50235"/>
    </source>
</evidence>
<protein>
    <recommendedName>
        <fullName evidence="3">ubiquitinyl hydrolase 1</fullName>
        <ecNumber evidence="3">3.4.19.12</ecNumber>
    </recommendedName>
</protein>
<dbReference type="Gene3D" id="3.90.70.10">
    <property type="entry name" value="Cysteine proteinases"/>
    <property type="match status" value="1"/>
</dbReference>
<feature type="compositionally biased region" description="Polar residues" evidence="8">
    <location>
        <begin position="316"/>
        <end position="325"/>
    </location>
</feature>
<dbReference type="InterPro" id="IPR018200">
    <property type="entry name" value="USP_CS"/>
</dbReference>
<dbReference type="PANTHER" id="PTHR24006:SF758">
    <property type="entry name" value="UBIQUITIN CARBOXYL-TERMINAL HYDROLASE 36"/>
    <property type="match status" value="1"/>
</dbReference>
<dbReference type="InterPro" id="IPR038765">
    <property type="entry name" value="Papain-like_cys_pep_sf"/>
</dbReference>
<dbReference type="RefSeq" id="XP_064850320.1">
    <property type="nucleotide sequence ID" value="XM_064994248.1"/>
</dbReference>
<dbReference type="InterPro" id="IPR001394">
    <property type="entry name" value="Peptidase_C19_UCH"/>
</dbReference>
<evidence type="ECO:0000256" key="2">
    <source>
        <dbReference type="ARBA" id="ARBA00009085"/>
    </source>
</evidence>
<feature type="domain" description="USP" evidence="9">
    <location>
        <begin position="396"/>
        <end position="795"/>
    </location>
</feature>
<feature type="region of interest" description="Disordered" evidence="8">
    <location>
        <begin position="799"/>
        <end position="827"/>
    </location>
</feature>
<evidence type="ECO:0000256" key="3">
    <source>
        <dbReference type="ARBA" id="ARBA00012759"/>
    </source>
</evidence>
<evidence type="ECO:0000256" key="4">
    <source>
        <dbReference type="ARBA" id="ARBA00022670"/>
    </source>
</evidence>
<feature type="compositionally biased region" description="Polar residues" evidence="8">
    <location>
        <begin position="573"/>
        <end position="593"/>
    </location>
</feature>
<evidence type="ECO:0000256" key="7">
    <source>
        <dbReference type="ARBA" id="ARBA00022807"/>
    </source>
</evidence>
<keyword evidence="5" id="KW-0833">Ubl conjugation pathway</keyword>
<feature type="compositionally biased region" description="Basic and acidic residues" evidence="8">
    <location>
        <begin position="285"/>
        <end position="297"/>
    </location>
</feature>
<accession>A0AAV5QFX1</accession>
<organism evidence="10 11">
    <name type="scientific">Saccharomycopsis crataegensis</name>
    <dbReference type="NCBI Taxonomy" id="43959"/>
    <lineage>
        <taxon>Eukaryota</taxon>
        <taxon>Fungi</taxon>
        <taxon>Dikarya</taxon>
        <taxon>Ascomycota</taxon>
        <taxon>Saccharomycotina</taxon>
        <taxon>Saccharomycetes</taxon>
        <taxon>Saccharomycopsidaceae</taxon>
        <taxon>Saccharomycopsis</taxon>
    </lineage>
</organism>
<dbReference type="InterPro" id="IPR050164">
    <property type="entry name" value="Peptidase_C19"/>
</dbReference>
<dbReference type="GeneID" id="90071299"/>
<sequence>MDQKAGNINTANNSKLLLDKIHSVSFKPAKHSESNNLKPSSYILISNSHKKKHHKHLSSSASGKPSNIQASTKSMLASPKPKSMAEAVAAYAGKKYSSKADKKLKKKQEKELKLKNSAIKQEPVSLNHNIDEDLGEEIGEEIDEKHDQSSSDDDQVYESAVDEVQSDDQEDEDKANIANGTKLSKPIGKIENHVEEKKELKEKDEEDDKDDDDDDDEDYNDEEEEDDDAEESAEEESDEDEESEQEEQSKDDEEPEEDISGGSVDKGLSSASVNTSSISIDDSDQNTKKRVNDKFELKQIVKSQNLKSLNLELMNSDQQETSSQDNTEKPDKVSRSASPTRTPLPEEDNEYFYGQNLDFTKDDFYQLEEDPLDHGSNDSTRILKNWNKDYISKKPSGLLNLGVTCYTNAAVQAMFHIPAIQHYLDDVKKKKYKNLIDNKSVTSVVADISEKMWKSGSNSKGKYINPKSLIRRLDDVNCMMSQWQQEDSHEYFMSLLSRLQEDSTPKKQKLNTSIIYDVFGGLLNQAVVCKNCNHVSKTKQEFYDLSLSLDPKKKREIVPSSTVSRVNSKEPSPESSLKNESSLVPQNISNTVDKLNDSAVDTTKDETSSPKKRPRYSVINAINDFFEPELIKTDRRDKSSGYDCENCKKTTNALKFSSIDRAPETLVIHIKRFRFNENSNSSSKLKSPVSYPLILDLTDFENEELLNYEKLNDKKKKNKRDEEAQEPSKKNEPIRYQLISVVVHEGRSISSGHYIAHCRQPSGQWMTYDDEYINSISEKQVLKEPNAYYLIYTRLKHKDQSAKNKTGKHSLEPVAQQSGSNKRQRRA</sequence>
<evidence type="ECO:0000256" key="1">
    <source>
        <dbReference type="ARBA" id="ARBA00000707"/>
    </source>
</evidence>
<dbReference type="PROSITE" id="PS00973">
    <property type="entry name" value="USP_2"/>
    <property type="match status" value="1"/>
</dbReference>
<dbReference type="AlphaFoldDB" id="A0AAV5QFX1"/>
<dbReference type="PROSITE" id="PS50235">
    <property type="entry name" value="USP_3"/>
    <property type="match status" value="1"/>
</dbReference>
<feature type="compositionally biased region" description="Acidic residues" evidence="8">
    <location>
        <begin position="204"/>
        <end position="259"/>
    </location>
</feature>
<comment type="caution">
    <text evidence="10">The sequence shown here is derived from an EMBL/GenBank/DDBJ whole genome shotgun (WGS) entry which is preliminary data.</text>
</comment>
<reference evidence="10 11" key="1">
    <citation type="journal article" date="2023" name="Elife">
        <title>Identification of key yeast species and microbe-microbe interactions impacting larval growth of Drosophila in the wild.</title>
        <authorList>
            <person name="Mure A."/>
            <person name="Sugiura Y."/>
            <person name="Maeda R."/>
            <person name="Honda K."/>
            <person name="Sakurai N."/>
            <person name="Takahashi Y."/>
            <person name="Watada M."/>
            <person name="Katoh T."/>
            <person name="Gotoh A."/>
            <person name="Gotoh Y."/>
            <person name="Taniguchi I."/>
            <person name="Nakamura K."/>
            <person name="Hayashi T."/>
            <person name="Katayama T."/>
            <person name="Uemura T."/>
            <person name="Hattori Y."/>
        </authorList>
    </citation>
    <scope>NUCLEOTIDE SEQUENCE [LARGE SCALE GENOMIC DNA]</scope>
    <source>
        <strain evidence="10 11">SC-9</strain>
    </source>
</reference>
<feature type="compositionally biased region" description="Acidic residues" evidence="8">
    <location>
        <begin position="132"/>
        <end position="142"/>
    </location>
</feature>
<feature type="region of interest" description="Disordered" evidence="8">
    <location>
        <begin position="27"/>
        <end position="297"/>
    </location>
</feature>
<feature type="compositionally biased region" description="Polar residues" evidence="8">
    <location>
        <begin position="61"/>
        <end position="75"/>
    </location>
</feature>
<keyword evidence="6" id="KW-0378">Hydrolase</keyword>
<dbReference type="GO" id="GO:0006508">
    <property type="term" value="P:proteolysis"/>
    <property type="evidence" value="ECO:0007669"/>
    <property type="project" value="UniProtKB-KW"/>
</dbReference>
<feature type="compositionally biased region" description="Low complexity" evidence="8">
    <location>
        <begin position="269"/>
        <end position="279"/>
    </location>
</feature>
<evidence type="ECO:0000313" key="10">
    <source>
        <dbReference type="EMBL" id="GMM33320.1"/>
    </source>
</evidence>
<name>A0AAV5QFX1_9ASCO</name>
<feature type="compositionally biased region" description="Basic and acidic residues" evidence="8">
    <location>
        <begin position="188"/>
        <end position="203"/>
    </location>
</feature>
<keyword evidence="7" id="KW-0788">Thiol protease</keyword>
<dbReference type="GO" id="GO:0016579">
    <property type="term" value="P:protein deubiquitination"/>
    <property type="evidence" value="ECO:0007669"/>
    <property type="project" value="InterPro"/>
</dbReference>
<feature type="compositionally biased region" description="Basic residues" evidence="8">
    <location>
        <begin position="48"/>
        <end position="57"/>
    </location>
</feature>
<dbReference type="Pfam" id="PF00443">
    <property type="entry name" value="UCH"/>
    <property type="match status" value="1"/>
</dbReference>
<dbReference type="EMBL" id="BTFZ01000001">
    <property type="protein sequence ID" value="GMM33320.1"/>
    <property type="molecule type" value="Genomic_DNA"/>
</dbReference>
<dbReference type="GO" id="GO:0004843">
    <property type="term" value="F:cysteine-type deubiquitinase activity"/>
    <property type="evidence" value="ECO:0007669"/>
    <property type="project" value="UniProtKB-EC"/>
</dbReference>